<dbReference type="Gene3D" id="3.30.559.30">
    <property type="entry name" value="Nonribosomal peptide synthetase, condensation domain"/>
    <property type="match status" value="1"/>
</dbReference>
<name>A0A9Q3W1E5_9ACTN</name>
<dbReference type="PANTHER" id="PTHR45398">
    <property type="match status" value="1"/>
</dbReference>
<dbReference type="AlphaFoldDB" id="A0A9Q3W1E5"/>
<comment type="caution">
    <text evidence="2">The sequence shown here is derived from an EMBL/GenBank/DDBJ whole genome shotgun (WGS) entry which is preliminary data.</text>
</comment>
<dbReference type="GO" id="GO:0003824">
    <property type="term" value="F:catalytic activity"/>
    <property type="evidence" value="ECO:0007669"/>
    <property type="project" value="InterPro"/>
</dbReference>
<dbReference type="GO" id="GO:0008610">
    <property type="term" value="P:lipid biosynthetic process"/>
    <property type="evidence" value="ECO:0007669"/>
    <property type="project" value="UniProtKB-ARBA"/>
</dbReference>
<dbReference type="FunFam" id="3.30.559.10:FF:000012">
    <property type="entry name" value="Non-ribosomal peptide synthetase"/>
    <property type="match status" value="1"/>
</dbReference>
<keyword evidence="3" id="KW-1185">Reference proteome</keyword>
<evidence type="ECO:0000313" key="3">
    <source>
        <dbReference type="Proteomes" id="UP001108029"/>
    </source>
</evidence>
<feature type="non-terminal residue" evidence="2">
    <location>
        <position position="277"/>
    </location>
</feature>
<evidence type="ECO:0000259" key="1">
    <source>
        <dbReference type="Pfam" id="PF00668"/>
    </source>
</evidence>
<dbReference type="PANTHER" id="PTHR45398:SF1">
    <property type="entry name" value="ENZYME, PUTATIVE (JCVI)-RELATED"/>
    <property type="match status" value="1"/>
</dbReference>
<reference evidence="2" key="1">
    <citation type="submission" date="2021-12" db="EMBL/GenBank/DDBJ databases">
        <authorList>
            <person name="Lee J.-H."/>
            <person name="Kim S.-B."/>
        </authorList>
    </citation>
    <scope>NUCLEOTIDE SEQUENCE</scope>
    <source>
        <strain evidence="2">NR30</strain>
    </source>
</reference>
<protein>
    <submittedName>
        <fullName evidence="2">Condensation domain-containing protein</fullName>
    </submittedName>
</protein>
<dbReference type="Pfam" id="PF00668">
    <property type="entry name" value="Condensation"/>
    <property type="match status" value="1"/>
</dbReference>
<dbReference type="EMBL" id="JAJSBI010000065">
    <property type="protein sequence ID" value="MCD9881106.1"/>
    <property type="molecule type" value="Genomic_DNA"/>
</dbReference>
<dbReference type="InterPro" id="IPR001242">
    <property type="entry name" value="Condensation_dom"/>
</dbReference>
<accession>A0A9Q3W1E5</accession>
<organism evidence="2 3">
    <name type="scientific">Streptomyces guryensis</name>
    <dbReference type="NCBI Taxonomy" id="2886947"/>
    <lineage>
        <taxon>Bacteria</taxon>
        <taxon>Bacillati</taxon>
        <taxon>Actinomycetota</taxon>
        <taxon>Actinomycetes</taxon>
        <taxon>Kitasatosporales</taxon>
        <taxon>Streptomycetaceae</taxon>
        <taxon>Streptomyces</taxon>
    </lineage>
</organism>
<dbReference type="InterPro" id="IPR023213">
    <property type="entry name" value="CAT-like_dom_sf"/>
</dbReference>
<dbReference type="Gene3D" id="3.30.559.10">
    <property type="entry name" value="Chloramphenicol acetyltransferase-like domain"/>
    <property type="match status" value="1"/>
</dbReference>
<dbReference type="RefSeq" id="WP_232656067.1">
    <property type="nucleotide sequence ID" value="NZ_JAJSBI010000065.1"/>
</dbReference>
<evidence type="ECO:0000313" key="2">
    <source>
        <dbReference type="EMBL" id="MCD9881106.1"/>
    </source>
</evidence>
<dbReference type="SUPFAM" id="SSF52777">
    <property type="entry name" value="CoA-dependent acyltransferases"/>
    <property type="match status" value="2"/>
</dbReference>
<gene>
    <name evidence="2" type="ORF">LJ657_47895</name>
</gene>
<proteinExistence type="predicted"/>
<feature type="domain" description="Condensation" evidence="1">
    <location>
        <begin position="1"/>
        <end position="277"/>
    </location>
</feature>
<sequence>MIPVSFAQRRLWFLNRLDGPSATYNIPLVVRLRGELDLKALELALTDVVDRHESLRTVFVEVDGQPYQRILPVEEVAPALVVRESSRERLTADVTDAAAYAFDLETEIPVRAWAYRTAVDEWVLVAVVHHIAGDGWSLGPLARDLAAAYGARCAGAVPQWEPLPVQYADYTLWQRELLGDEDDPESTGAAQVEFWRGELAGAPEELALPYDRSRPLVASHQGDVVDFELDAQVHRSVVGLARERGASVFMVVQAAVAGLLSRLGAGTDIPIGSPVAG</sequence>
<dbReference type="Proteomes" id="UP001108029">
    <property type="component" value="Unassembled WGS sequence"/>
</dbReference>
<dbReference type="CDD" id="cd19540">
    <property type="entry name" value="LCL_NRPS-like"/>
    <property type="match status" value="1"/>
</dbReference>